<dbReference type="PANTHER" id="PTHR30055:SF146">
    <property type="entry name" value="HTH-TYPE TRANSCRIPTIONAL DUAL REGULATOR CECR"/>
    <property type="match status" value="1"/>
</dbReference>
<evidence type="ECO:0000259" key="3">
    <source>
        <dbReference type="PROSITE" id="PS50977"/>
    </source>
</evidence>
<dbReference type="Gene3D" id="1.10.357.10">
    <property type="entry name" value="Tetracycline Repressor, domain 2"/>
    <property type="match status" value="1"/>
</dbReference>
<dbReference type="GO" id="GO:0003700">
    <property type="term" value="F:DNA-binding transcription factor activity"/>
    <property type="evidence" value="ECO:0007669"/>
    <property type="project" value="TreeGrafter"/>
</dbReference>
<sequence>MVRLSRAQSQERNRARVLAAAREEFAERGFAQAKVDAIAERAGLTRGAVYSNFTGKRALYFTVLAEDAERAEAAAPAEPGATPHAALGALARAWLARLPLATGDRGAAARLSADLVPEVLVDDRVARPYAQLTKVSAVLLGLALERLDPSTAPGARLVRVAESALTVLHGAGRLAWAAPGFVEPFNVVAACERMAEMDLGDRWTGPPIVPPARPADDPWSPPPVLDLLTGETARPGGEGVVAVLGLHRLSALEDAVRAAPPGAEVTVAAVTGEPAELAPLVRLALAELRGCLRQAVPASAWPRVRIVCDASGTLAAAAGVPAVSDATETAVRLRGGRVTARAEGYGAGHAAAAGAAEPTDRAG</sequence>
<dbReference type="AlphaFoldDB" id="A0A2T0Q244"/>
<feature type="domain" description="HTH tetR-type" evidence="3">
    <location>
        <begin position="11"/>
        <end position="71"/>
    </location>
</feature>
<protein>
    <submittedName>
        <fullName evidence="4">TetR family transcriptional regulator</fullName>
    </submittedName>
</protein>
<name>A0A2T0Q244_9ACTN</name>
<keyword evidence="5" id="KW-1185">Reference proteome</keyword>
<dbReference type="PANTHER" id="PTHR30055">
    <property type="entry name" value="HTH-TYPE TRANSCRIPTIONAL REGULATOR RUTR"/>
    <property type="match status" value="1"/>
</dbReference>
<feature type="DNA-binding region" description="H-T-H motif" evidence="2">
    <location>
        <begin position="34"/>
        <end position="53"/>
    </location>
</feature>
<dbReference type="OrthoDB" id="3813186at2"/>
<proteinExistence type="predicted"/>
<evidence type="ECO:0000313" key="4">
    <source>
        <dbReference type="EMBL" id="PRX97748.1"/>
    </source>
</evidence>
<dbReference type="InterPro" id="IPR050109">
    <property type="entry name" value="HTH-type_TetR-like_transc_reg"/>
</dbReference>
<dbReference type="Pfam" id="PF00440">
    <property type="entry name" value="TetR_N"/>
    <property type="match status" value="1"/>
</dbReference>
<evidence type="ECO:0000256" key="1">
    <source>
        <dbReference type="ARBA" id="ARBA00023125"/>
    </source>
</evidence>
<reference evidence="4 5" key="1">
    <citation type="submission" date="2018-03" db="EMBL/GenBank/DDBJ databases">
        <title>Genomic Encyclopedia of Archaeal and Bacterial Type Strains, Phase II (KMG-II): from individual species to whole genera.</title>
        <authorList>
            <person name="Goeker M."/>
        </authorList>
    </citation>
    <scope>NUCLEOTIDE SEQUENCE [LARGE SCALE GENOMIC DNA]</scope>
    <source>
        <strain evidence="4 5">DSM 45601</strain>
    </source>
</reference>
<dbReference type="PRINTS" id="PR00455">
    <property type="entry name" value="HTHTETR"/>
</dbReference>
<dbReference type="PROSITE" id="PS50977">
    <property type="entry name" value="HTH_TETR_2"/>
    <property type="match status" value="1"/>
</dbReference>
<comment type="caution">
    <text evidence="4">The sequence shown here is derived from an EMBL/GenBank/DDBJ whole genome shotgun (WGS) entry which is preliminary data.</text>
</comment>
<keyword evidence="1 2" id="KW-0238">DNA-binding</keyword>
<dbReference type="GO" id="GO:0000976">
    <property type="term" value="F:transcription cis-regulatory region binding"/>
    <property type="evidence" value="ECO:0007669"/>
    <property type="project" value="TreeGrafter"/>
</dbReference>
<dbReference type="EMBL" id="PVZC01000005">
    <property type="protein sequence ID" value="PRX97748.1"/>
    <property type="molecule type" value="Genomic_DNA"/>
</dbReference>
<dbReference type="InterPro" id="IPR009057">
    <property type="entry name" value="Homeodomain-like_sf"/>
</dbReference>
<evidence type="ECO:0000313" key="5">
    <source>
        <dbReference type="Proteomes" id="UP000237846"/>
    </source>
</evidence>
<dbReference type="RefSeq" id="WP_106247366.1">
    <property type="nucleotide sequence ID" value="NZ_PVZC01000005.1"/>
</dbReference>
<dbReference type="SUPFAM" id="SSF46689">
    <property type="entry name" value="Homeodomain-like"/>
    <property type="match status" value="1"/>
</dbReference>
<accession>A0A2T0Q244</accession>
<evidence type="ECO:0000256" key="2">
    <source>
        <dbReference type="PROSITE-ProRule" id="PRU00335"/>
    </source>
</evidence>
<dbReference type="InterPro" id="IPR001647">
    <property type="entry name" value="HTH_TetR"/>
</dbReference>
<dbReference type="Proteomes" id="UP000237846">
    <property type="component" value="Unassembled WGS sequence"/>
</dbReference>
<organism evidence="4 5">
    <name type="scientific">Allonocardiopsis opalescens</name>
    <dbReference type="NCBI Taxonomy" id="1144618"/>
    <lineage>
        <taxon>Bacteria</taxon>
        <taxon>Bacillati</taxon>
        <taxon>Actinomycetota</taxon>
        <taxon>Actinomycetes</taxon>
        <taxon>Streptosporangiales</taxon>
        <taxon>Allonocardiopsis</taxon>
    </lineage>
</organism>
<gene>
    <name evidence="4" type="ORF">CLV72_10598</name>
</gene>